<evidence type="ECO:0000313" key="2">
    <source>
        <dbReference type="EMBL" id="MFD1314344.1"/>
    </source>
</evidence>
<organism evidence="2 3">
    <name type="scientific">Namhaeicola litoreus</name>
    <dbReference type="NCBI Taxonomy" id="1052145"/>
    <lineage>
        <taxon>Bacteria</taxon>
        <taxon>Pseudomonadati</taxon>
        <taxon>Bacteroidota</taxon>
        <taxon>Flavobacteriia</taxon>
        <taxon>Flavobacteriales</taxon>
        <taxon>Flavobacteriaceae</taxon>
        <taxon>Namhaeicola</taxon>
    </lineage>
</organism>
<name>A0ABW3Y0S3_9FLAO</name>
<protein>
    <submittedName>
        <fullName evidence="2">Type IX secretion system membrane protein PorP/SprF</fullName>
    </submittedName>
</protein>
<sequence length="308" mass="34343">MKKITLFFVLGLLLCYTDVFAQQDPHYTQYMYNMNVLNPAYAGSRGTLSLGALARTQWTDVEGAPRTLTFDVHAPIGERLGAGFSVIADEIGPVKEQNIYADLSYTIRTSEVGRLAFGLKGGVTLQQIDLLSVILPQDPNDPIFEDNVNETYPNFGAGIFYYTDKFYVSFSVPNILKSKHFERSDGIITKASEEMHGFLTTGYVFDLSNTVKFKPSVMVKGVFGAPVSIDANANFLFYDRLELGASYRWDDSISGLINFGVTPSFRIGYAYDHTISNFSDASPGGSHEVFLLYDIDFSKKNLKSPRFF</sequence>
<keyword evidence="1" id="KW-0732">Signal</keyword>
<evidence type="ECO:0000313" key="3">
    <source>
        <dbReference type="Proteomes" id="UP001597201"/>
    </source>
</evidence>
<dbReference type="InterPro" id="IPR019861">
    <property type="entry name" value="PorP/SprF_Bacteroidetes"/>
</dbReference>
<reference evidence="3" key="1">
    <citation type="journal article" date="2019" name="Int. J. Syst. Evol. Microbiol.">
        <title>The Global Catalogue of Microorganisms (GCM) 10K type strain sequencing project: providing services to taxonomists for standard genome sequencing and annotation.</title>
        <authorList>
            <consortium name="The Broad Institute Genomics Platform"/>
            <consortium name="The Broad Institute Genome Sequencing Center for Infectious Disease"/>
            <person name="Wu L."/>
            <person name="Ma J."/>
        </authorList>
    </citation>
    <scope>NUCLEOTIDE SEQUENCE [LARGE SCALE GENOMIC DNA]</scope>
    <source>
        <strain evidence="3">CCUG 61485</strain>
    </source>
</reference>
<dbReference type="Pfam" id="PF11751">
    <property type="entry name" value="PorP_SprF"/>
    <property type="match status" value="1"/>
</dbReference>
<dbReference type="Proteomes" id="UP001597201">
    <property type="component" value="Unassembled WGS sequence"/>
</dbReference>
<proteinExistence type="predicted"/>
<feature type="chain" id="PRO_5046165304" evidence="1">
    <location>
        <begin position="22"/>
        <end position="308"/>
    </location>
</feature>
<accession>A0ABW3Y0S3</accession>
<evidence type="ECO:0000256" key="1">
    <source>
        <dbReference type="SAM" id="SignalP"/>
    </source>
</evidence>
<keyword evidence="3" id="KW-1185">Reference proteome</keyword>
<gene>
    <name evidence="2" type="ORF">ACFQ39_01855</name>
</gene>
<comment type="caution">
    <text evidence="2">The sequence shown here is derived from an EMBL/GenBank/DDBJ whole genome shotgun (WGS) entry which is preliminary data.</text>
</comment>
<dbReference type="NCBIfam" id="TIGR03519">
    <property type="entry name" value="T9SS_PorP_fam"/>
    <property type="match status" value="1"/>
</dbReference>
<dbReference type="EMBL" id="JBHTMY010000001">
    <property type="protein sequence ID" value="MFD1314344.1"/>
    <property type="molecule type" value="Genomic_DNA"/>
</dbReference>
<feature type="signal peptide" evidence="1">
    <location>
        <begin position="1"/>
        <end position="21"/>
    </location>
</feature>
<dbReference type="RefSeq" id="WP_377175852.1">
    <property type="nucleotide sequence ID" value="NZ_JBHTMY010000001.1"/>
</dbReference>